<proteinExistence type="predicted"/>
<dbReference type="OrthoDB" id="5296182at2"/>
<dbReference type="EMBL" id="AP018823">
    <property type="protein sequence ID" value="BBF87192.1"/>
    <property type="molecule type" value="Genomic_DNA"/>
</dbReference>
<feature type="chain" id="PRO_5018094001" description="DUF2782 domain-containing protein" evidence="1">
    <location>
        <begin position="19"/>
        <end position="107"/>
    </location>
</feature>
<evidence type="ECO:0008006" key="4">
    <source>
        <dbReference type="Google" id="ProtNLM"/>
    </source>
</evidence>
<dbReference type="STRING" id="332411.VI06_15565"/>
<name>A0A3G9GMZ7_9NEIS</name>
<keyword evidence="3" id="KW-1185">Reference proteome</keyword>
<dbReference type="RefSeq" id="WP_089083646.1">
    <property type="nucleotide sequence ID" value="NZ_AP018823.1"/>
</dbReference>
<keyword evidence="1" id="KW-0732">Signal</keyword>
<dbReference type="AlphaFoldDB" id="A0A3G9GMZ7"/>
<dbReference type="KEGG" id="amah:DLM_3606"/>
<reference evidence="3" key="3">
    <citation type="journal article" date="2017" name="Plant Physiol. Biochem.">
        <title>Differential oxidative and antioxidative response of duckweed Lemna minor toward plant growth promoting/inhibiting bacteria.</title>
        <authorList>
            <person name="Ishizawa H."/>
            <person name="Kuroda M."/>
            <person name="Morikawa M."/>
            <person name="Ike M."/>
        </authorList>
    </citation>
    <scope>NUCLEOTIDE SEQUENCE [LARGE SCALE GENOMIC DNA]</scope>
    <source>
        <strain evidence="3">H3</strain>
    </source>
</reference>
<dbReference type="Gene3D" id="2.20.130.30">
    <property type="entry name" value="Protein of unknown function DUF2782"/>
    <property type="match status" value="1"/>
</dbReference>
<organism evidence="2 3">
    <name type="scientific">Aquitalea magnusonii</name>
    <dbReference type="NCBI Taxonomy" id="332411"/>
    <lineage>
        <taxon>Bacteria</taxon>
        <taxon>Pseudomonadati</taxon>
        <taxon>Pseudomonadota</taxon>
        <taxon>Betaproteobacteria</taxon>
        <taxon>Neisseriales</taxon>
        <taxon>Chromobacteriaceae</taxon>
        <taxon>Aquitalea</taxon>
    </lineage>
</organism>
<reference evidence="3" key="1">
    <citation type="journal article" date="2017" name="Biotechnol. Biofuels">
        <title>Evaluation of environmental bacterial communities as a factor affecting the growth of duckweed Lemna minor.</title>
        <authorList>
            <person name="Ishizawa H."/>
            <person name="Kuroda M."/>
            <person name="Morikawa M."/>
            <person name="Ike M."/>
        </authorList>
    </citation>
    <scope>NUCLEOTIDE SEQUENCE [LARGE SCALE GENOMIC DNA]</scope>
    <source>
        <strain evidence="3">H3</strain>
    </source>
</reference>
<gene>
    <name evidence="2" type="ORF">DLM_3606</name>
</gene>
<dbReference type="Pfam" id="PF11191">
    <property type="entry name" value="DUF2782"/>
    <property type="match status" value="1"/>
</dbReference>
<sequence>MRRFLALLALLPLSAAWAATPPAPATVPPPPTISQDAAATAEPEVRIIQRGDEKIEEYRLNGQLYMVKVTPNVGFPYYLMDEEGNGSMKQVDPNRRIIIPQWVLKRF</sequence>
<dbReference type="InterPro" id="IPR021357">
    <property type="entry name" value="DUF2782"/>
</dbReference>
<evidence type="ECO:0000256" key="1">
    <source>
        <dbReference type="SAM" id="SignalP"/>
    </source>
</evidence>
<dbReference type="Proteomes" id="UP000198290">
    <property type="component" value="Chromosome"/>
</dbReference>
<feature type="signal peptide" evidence="1">
    <location>
        <begin position="1"/>
        <end position="18"/>
    </location>
</feature>
<evidence type="ECO:0000313" key="3">
    <source>
        <dbReference type="Proteomes" id="UP000198290"/>
    </source>
</evidence>
<reference evidence="2 3" key="2">
    <citation type="journal article" date="2017" name="Genome Announc.">
        <title>Draft genome sequence of Aquitalea magnusonii strain H3, a plant growth-promoting bacterium of duckweed Lemna minor.</title>
        <authorList>
            <person name="Ishizawa H."/>
            <person name="Kuroda M."/>
            <person name="Ike M."/>
        </authorList>
    </citation>
    <scope>NUCLEOTIDE SEQUENCE [LARGE SCALE GENOMIC DNA]</scope>
    <source>
        <strain evidence="2 3">H3</strain>
    </source>
</reference>
<accession>A0A3G9GMZ7</accession>
<protein>
    <recommendedName>
        <fullName evidence="4">DUF2782 domain-containing protein</fullName>
    </recommendedName>
</protein>
<evidence type="ECO:0000313" key="2">
    <source>
        <dbReference type="EMBL" id="BBF87192.1"/>
    </source>
</evidence>